<keyword evidence="4" id="KW-0949">S-adenosyl-L-methionine</keyword>
<dbReference type="InterPro" id="IPR040758">
    <property type="entry name" value="PrmC_N"/>
</dbReference>
<dbReference type="PANTHER" id="PTHR18895:SF74">
    <property type="entry name" value="MTRF1L RELEASE FACTOR GLUTAMINE METHYLTRANSFERASE"/>
    <property type="match status" value="1"/>
</dbReference>
<comment type="catalytic activity">
    <reaction evidence="5">
        <text>L-glutaminyl-[peptide chain release factor] + S-adenosyl-L-methionine = N(5)-methyl-L-glutaminyl-[peptide chain release factor] + S-adenosyl-L-homocysteine + H(+)</text>
        <dbReference type="Rhea" id="RHEA:42896"/>
        <dbReference type="Rhea" id="RHEA-COMP:10271"/>
        <dbReference type="Rhea" id="RHEA-COMP:10272"/>
        <dbReference type="ChEBI" id="CHEBI:15378"/>
        <dbReference type="ChEBI" id="CHEBI:30011"/>
        <dbReference type="ChEBI" id="CHEBI:57856"/>
        <dbReference type="ChEBI" id="CHEBI:59789"/>
        <dbReference type="ChEBI" id="CHEBI:61891"/>
        <dbReference type="EC" id="2.1.1.297"/>
    </reaction>
</comment>
<dbReference type="Proteomes" id="UP000005096">
    <property type="component" value="Chromosome"/>
</dbReference>
<dbReference type="AlphaFoldDB" id="E3CYQ6"/>
<evidence type="ECO:0000259" key="7">
    <source>
        <dbReference type="Pfam" id="PF17827"/>
    </source>
</evidence>
<dbReference type="HOGENOM" id="CLU_018398_3_0_0"/>
<dbReference type="OrthoDB" id="9800643at2"/>
<dbReference type="CDD" id="cd02440">
    <property type="entry name" value="AdoMet_MTases"/>
    <property type="match status" value="1"/>
</dbReference>
<dbReference type="GO" id="GO:0003676">
    <property type="term" value="F:nucleic acid binding"/>
    <property type="evidence" value="ECO:0007669"/>
    <property type="project" value="InterPro"/>
</dbReference>
<feature type="domain" description="Methyltransferase small" evidence="6">
    <location>
        <begin position="107"/>
        <end position="190"/>
    </location>
</feature>
<evidence type="ECO:0000256" key="1">
    <source>
        <dbReference type="ARBA" id="ARBA00012771"/>
    </source>
</evidence>
<dbReference type="PANTHER" id="PTHR18895">
    <property type="entry name" value="HEMK METHYLTRANSFERASE"/>
    <property type="match status" value="1"/>
</dbReference>
<dbReference type="InterPro" id="IPR002052">
    <property type="entry name" value="DNA_methylase_N6_adenine_CS"/>
</dbReference>
<dbReference type="InterPro" id="IPR007848">
    <property type="entry name" value="Small_mtfrase_dom"/>
</dbReference>
<dbReference type="InterPro" id="IPR050320">
    <property type="entry name" value="N5-glutamine_MTase"/>
</dbReference>
<dbReference type="EMBL" id="CM001022">
    <property type="protein sequence ID" value="EFQ23684.1"/>
    <property type="molecule type" value="Genomic_DNA"/>
</dbReference>
<evidence type="ECO:0000256" key="4">
    <source>
        <dbReference type="ARBA" id="ARBA00022691"/>
    </source>
</evidence>
<evidence type="ECO:0000313" key="9">
    <source>
        <dbReference type="Proteomes" id="UP000005096"/>
    </source>
</evidence>
<dbReference type="STRING" id="584708.Apau_1259"/>
<feature type="domain" description="Release factor glutamine methyltransferase N-terminal" evidence="7">
    <location>
        <begin position="5"/>
        <end position="75"/>
    </location>
</feature>
<sequence length="291" mass="32771">MKLQELRNRLGHSLAEAGVPRPLWEAELFLEKATGWTRREQLVFPEREVFETPRDTAEALVRRRLAGEPLDYILGEAPFGAWAFAVGPGCLIPRPESEVLVREAVGRLPRGGNFLDWGAGSGCLACSVALERPDLRGCALEASPAALRWAWENLRRHGLRDRVLLWHGRSPMELPPWTAPFHGVLANPPYIPTEHWIALDPSVRDQEPRCALDGGDRGLEPLLSWLALLPPFLEPGGWILAETAGPWQIDLLQEHRPEGLCLEEVLEDPFGVPRFVLWRRTRVGLRIDIEK</sequence>
<dbReference type="RefSeq" id="WP_006300886.1">
    <property type="nucleotide sequence ID" value="NZ_CM001022.1"/>
</dbReference>
<dbReference type="InterPro" id="IPR029063">
    <property type="entry name" value="SAM-dependent_MTases_sf"/>
</dbReference>
<reference evidence="8 9" key="1">
    <citation type="journal article" date="2010" name="Stand. Genomic Sci.">
        <title>Non-contiguous finished genome sequence of Aminomonas paucivorans type strain (GLU-3).</title>
        <authorList>
            <person name="Pitluck S."/>
            <person name="Yasawong M."/>
            <person name="Held B."/>
            <person name="Lapidus A."/>
            <person name="Nolan M."/>
            <person name="Copeland A."/>
            <person name="Lucas S."/>
            <person name="Del Rio T.G."/>
            <person name="Tice H."/>
            <person name="Cheng J.F."/>
            <person name="Chertkov O."/>
            <person name="Goodwin L."/>
            <person name="Tapia R."/>
            <person name="Han C."/>
            <person name="Liolios K."/>
            <person name="Ivanova N."/>
            <person name="Mavromatis K."/>
            <person name="Ovchinnikova G."/>
            <person name="Pati A."/>
            <person name="Chen A."/>
            <person name="Palaniappan K."/>
            <person name="Land M."/>
            <person name="Hauser L."/>
            <person name="Chang Y.J."/>
            <person name="Jeffries C.D."/>
            <person name="Pukall R."/>
            <person name="Spring S."/>
            <person name="Rohde M."/>
            <person name="Sikorski J."/>
            <person name="Goker M."/>
            <person name="Woyke T."/>
            <person name="Bristow J."/>
            <person name="Eisen J.A."/>
            <person name="Markowitz V."/>
            <person name="Hugenholtz P."/>
            <person name="Kyrpides N.C."/>
            <person name="Klenk H.P."/>
        </authorList>
    </citation>
    <scope>NUCLEOTIDE SEQUENCE [LARGE SCALE GENOMIC DNA]</scope>
    <source>
        <strain evidence="8 9">DSM 12260</strain>
    </source>
</reference>
<gene>
    <name evidence="8" type="ORF">Apau_1259</name>
</gene>
<evidence type="ECO:0000256" key="3">
    <source>
        <dbReference type="ARBA" id="ARBA00022679"/>
    </source>
</evidence>
<dbReference type="SUPFAM" id="SSF53335">
    <property type="entry name" value="S-adenosyl-L-methionine-dependent methyltransferases"/>
    <property type="match status" value="1"/>
</dbReference>
<dbReference type="Pfam" id="PF17827">
    <property type="entry name" value="PrmC_N"/>
    <property type="match status" value="1"/>
</dbReference>
<dbReference type="EC" id="2.1.1.297" evidence="1"/>
<proteinExistence type="predicted"/>
<dbReference type="NCBIfam" id="TIGR00536">
    <property type="entry name" value="hemK_fam"/>
    <property type="match status" value="1"/>
</dbReference>
<keyword evidence="9" id="KW-1185">Reference proteome</keyword>
<accession>E3CYQ6</accession>
<keyword evidence="3" id="KW-0808">Transferase</keyword>
<dbReference type="Gene3D" id="3.40.50.150">
    <property type="entry name" value="Vaccinia Virus protein VP39"/>
    <property type="match status" value="1"/>
</dbReference>
<evidence type="ECO:0000256" key="2">
    <source>
        <dbReference type="ARBA" id="ARBA00022603"/>
    </source>
</evidence>
<keyword evidence="2 8" id="KW-0489">Methyltransferase</keyword>
<protein>
    <recommendedName>
        <fullName evidence="1">peptide chain release factor N(5)-glutamine methyltransferase</fullName>
        <ecNumber evidence="1">2.1.1.297</ecNumber>
    </recommendedName>
</protein>
<dbReference type="GO" id="GO:0102559">
    <property type="term" value="F:peptide chain release factor N(5)-glutamine methyltransferase activity"/>
    <property type="evidence" value="ECO:0007669"/>
    <property type="project" value="UniProtKB-EC"/>
</dbReference>
<evidence type="ECO:0000256" key="5">
    <source>
        <dbReference type="ARBA" id="ARBA00048391"/>
    </source>
</evidence>
<dbReference type="eggNOG" id="COG2890">
    <property type="taxonomic scope" value="Bacteria"/>
</dbReference>
<dbReference type="Gene3D" id="1.10.8.10">
    <property type="entry name" value="DNA helicase RuvA subunit, C-terminal domain"/>
    <property type="match status" value="1"/>
</dbReference>
<dbReference type="Pfam" id="PF05175">
    <property type="entry name" value="MTS"/>
    <property type="match status" value="1"/>
</dbReference>
<dbReference type="PaxDb" id="584708-Apau_1259"/>
<dbReference type="InterPro" id="IPR004556">
    <property type="entry name" value="HemK-like"/>
</dbReference>
<dbReference type="GO" id="GO:0032259">
    <property type="term" value="P:methylation"/>
    <property type="evidence" value="ECO:0007669"/>
    <property type="project" value="UniProtKB-KW"/>
</dbReference>
<name>E3CYQ6_9BACT</name>
<evidence type="ECO:0000259" key="6">
    <source>
        <dbReference type="Pfam" id="PF05175"/>
    </source>
</evidence>
<evidence type="ECO:0000313" key="8">
    <source>
        <dbReference type="EMBL" id="EFQ23684.1"/>
    </source>
</evidence>
<dbReference type="PROSITE" id="PS00092">
    <property type="entry name" value="N6_MTASE"/>
    <property type="match status" value="1"/>
</dbReference>
<organism evidence="8 9">
    <name type="scientific">Aminomonas paucivorans DSM 12260</name>
    <dbReference type="NCBI Taxonomy" id="584708"/>
    <lineage>
        <taxon>Bacteria</taxon>
        <taxon>Thermotogati</taxon>
        <taxon>Synergistota</taxon>
        <taxon>Synergistia</taxon>
        <taxon>Synergistales</taxon>
        <taxon>Synergistaceae</taxon>
        <taxon>Aminomonas</taxon>
    </lineage>
</organism>